<dbReference type="InterPro" id="IPR004101">
    <property type="entry name" value="Mur_ligase_C"/>
</dbReference>
<dbReference type="EC" id="6.3.2.17" evidence="2"/>
<dbReference type="RefSeq" id="WP_343187460.1">
    <property type="nucleotide sequence ID" value="NZ_JBCITM010000031.1"/>
</dbReference>
<evidence type="ECO:0000256" key="5">
    <source>
        <dbReference type="ARBA" id="ARBA00022741"/>
    </source>
</evidence>
<dbReference type="Pfam" id="PF08245">
    <property type="entry name" value="Mur_ligase_M"/>
    <property type="match status" value="1"/>
</dbReference>
<comment type="catalytic activity">
    <reaction evidence="9">
        <text>(6S)-5,6,7,8-tetrahydrofolyl-(gamma-L-Glu)(n) + L-glutamate + ATP = (6S)-5,6,7,8-tetrahydrofolyl-(gamma-L-Glu)(n+1) + ADP + phosphate + H(+)</text>
        <dbReference type="Rhea" id="RHEA:10580"/>
        <dbReference type="Rhea" id="RHEA-COMP:14738"/>
        <dbReference type="Rhea" id="RHEA-COMP:14740"/>
        <dbReference type="ChEBI" id="CHEBI:15378"/>
        <dbReference type="ChEBI" id="CHEBI:29985"/>
        <dbReference type="ChEBI" id="CHEBI:30616"/>
        <dbReference type="ChEBI" id="CHEBI:43474"/>
        <dbReference type="ChEBI" id="CHEBI:141005"/>
        <dbReference type="ChEBI" id="CHEBI:456216"/>
        <dbReference type="EC" id="6.3.2.17"/>
    </reaction>
</comment>
<dbReference type="PANTHER" id="PTHR11136">
    <property type="entry name" value="FOLYLPOLYGLUTAMATE SYNTHASE-RELATED"/>
    <property type="match status" value="1"/>
</dbReference>
<dbReference type="InterPro" id="IPR036615">
    <property type="entry name" value="Mur_ligase_C_dom_sf"/>
</dbReference>
<evidence type="ECO:0000256" key="3">
    <source>
        <dbReference type="ARBA" id="ARBA00022598"/>
    </source>
</evidence>
<dbReference type="Gene3D" id="3.90.190.20">
    <property type="entry name" value="Mur ligase, C-terminal domain"/>
    <property type="match status" value="1"/>
</dbReference>
<dbReference type="PROSITE" id="PS01011">
    <property type="entry name" value="FOLYLPOLYGLU_SYNT_1"/>
    <property type="match status" value="1"/>
</dbReference>
<dbReference type="InterPro" id="IPR018109">
    <property type="entry name" value="Folylpolyglutamate_synth_CS"/>
</dbReference>
<dbReference type="InterPro" id="IPR013221">
    <property type="entry name" value="Mur_ligase_cen"/>
</dbReference>
<dbReference type="PANTHER" id="PTHR11136:SF0">
    <property type="entry name" value="DIHYDROFOLATE SYNTHETASE-RELATED"/>
    <property type="match status" value="1"/>
</dbReference>
<keyword evidence="4" id="KW-0479">Metal-binding</keyword>
<evidence type="ECO:0000313" key="14">
    <source>
        <dbReference type="Proteomes" id="UP001407405"/>
    </source>
</evidence>
<dbReference type="Proteomes" id="UP001407405">
    <property type="component" value="Unassembled WGS sequence"/>
</dbReference>
<evidence type="ECO:0000313" key="13">
    <source>
        <dbReference type="EMBL" id="MEN1762195.1"/>
    </source>
</evidence>
<keyword evidence="3 10" id="KW-0436">Ligase</keyword>
<evidence type="ECO:0000256" key="2">
    <source>
        <dbReference type="ARBA" id="ARBA00013025"/>
    </source>
</evidence>
<evidence type="ECO:0000256" key="1">
    <source>
        <dbReference type="ARBA" id="ARBA00008276"/>
    </source>
</evidence>
<feature type="domain" description="Mur ligase central" evidence="12">
    <location>
        <begin position="44"/>
        <end position="270"/>
    </location>
</feature>
<evidence type="ECO:0000256" key="4">
    <source>
        <dbReference type="ARBA" id="ARBA00022723"/>
    </source>
</evidence>
<evidence type="ECO:0000256" key="8">
    <source>
        <dbReference type="ARBA" id="ARBA00030592"/>
    </source>
</evidence>
<evidence type="ECO:0000256" key="10">
    <source>
        <dbReference type="PIRNR" id="PIRNR001563"/>
    </source>
</evidence>
<dbReference type="EMBL" id="JBCITM010000031">
    <property type="protein sequence ID" value="MEN1762195.1"/>
    <property type="molecule type" value="Genomic_DNA"/>
</dbReference>
<sequence>MNYEEALTYIHSTYKFGSKLGLTNIKALLAKLGNPEKNLPVIHVAGTNGKGSVCSMLQSVLTAAGYKTGLYTSPYIQRFNERIRIDETMIPDEDLAVMTAEVKIAVEAMLAEGCTHPTEFEVVTAIGFLYFAREAVDVLVLEVGLGGTGDSTNVVDQPLISVITPVDYDHMEYLGDTLAAIAGEKAGIIKPGCPVVVGGQMPEAMAVIEARAAALEAPLLSALSDTVTVHESRLEGQRFSAILGGVDYRNIQVALPGLHQVDNCLIALRVLQELPRRGNYTISQEALYQGLASVKWMGRLEILQHHPLFIIDGAHNLAGARSLAGSIERLLPDQPVTFLTGMMADKDVKGFLEILLPRIRQVVVTRPENPRAMAAEELGRIIEQHQGNGGITVTVVPDPEAAVDKAIELTPENGVVICAGSLYLLGTVRQRVLSGSDA</sequence>
<dbReference type="InterPro" id="IPR036565">
    <property type="entry name" value="Mur-like_cat_sf"/>
</dbReference>
<keyword evidence="7" id="KW-0460">Magnesium</keyword>
<reference evidence="13 14" key="1">
    <citation type="submission" date="2024-04" db="EMBL/GenBank/DDBJ databases">
        <title>Genome sequencing and metabolic network reconstruction of aminoacids and betaine degradation by Anoxynatronum sibiricum.</title>
        <authorList>
            <person name="Detkova E.N."/>
            <person name="Boltjanskaja Y.V."/>
            <person name="Mardanov A.V."/>
            <person name="Kevbrin V."/>
        </authorList>
    </citation>
    <scope>NUCLEOTIDE SEQUENCE [LARGE SCALE GENOMIC DNA]</scope>
    <source>
        <strain evidence="13 14">Z-7981</strain>
    </source>
</reference>
<comment type="similarity">
    <text evidence="1 10">Belongs to the folylpolyglutamate synthase family.</text>
</comment>
<dbReference type="NCBIfam" id="TIGR01499">
    <property type="entry name" value="folC"/>
    <property type="match status" value="1"/>
</dbReference>
<protein>
    <recommendedName>
        <fullName evidence="2">tetrahydrofolate synthase</fullName>
        <ecNumber evidence="2">6.3.2.17</ecNumber>
    </recommendedName>
    <alternativeName>
        <fullName evidence="8">Tetrahydrofolylpolyglutamate synthase</fullName>
    </alternativeName>
</protein>
<evidence type="ECO:0000256" key="9">
    <source>
        <dbReference type="ARBA" id="ARBA00047493"/>
    </source>
</evidence>
<keyword evidence="6 10" id="KW-0067">ATP-binding</keyword>
<proteinExistence type="inferred from homology"/>
<dbReference type="SUPFAM" id="SSF53244">
    <property type="entry name" value="MurD-like peptide ligases, peptide-binding domain"/>
    <property type="match status" value="1"/>
</dbReference>
<evidence type="ECO:0000256" key="7">
    <source>
        <dbReference type="ARBA" id="ARBA00022842"/>
    </source>
</evidence>
<dbReference type="Gene3D" id="3.40.1190.10">
    <property type="entry name" value="Mur-like, catalytic domain"/>
    <property type="match status" value="1"/>
</dbReference>
<accession>A0ABU9VYE1</accession>
<comment type="caution">
    <text evidence="13">The sequence shown here is derived from an EMBL/GenBank/DDBJ whole genome shotgun (WGS) entry which is preliminary data.</text>
</comment>
<organism evidence="13 14">
    <name type="scientific">Anoxynatronum sibiricum</name>
    <dbReference type="NCBI Taxonomy" id="210623"/>
    <lineage>
        <taxon>Bacteria</taxon>
        <taxon>Bacillati</taxon>
        <taxon>Bacillota</taxon>
        <taxon>Clostridia</taxon>
        <taxon>Eubacteriales</taxon>
        <taxon>Clostridiaceae</taxon>
        <taxon>Anoxynatronum</taxon>
    </lineage>
</organism>
<evidence type="ECO:0000259" key="11">
    <source>
        <dbReference type="Pfam" id="PF02875"/>
    </source>
</evidence>
<evidence type="ECO:0000256" key="6">
    <source>
        <dbReference type="ARBA" id="ARBA00022840"/>
    </source>
</evidence>
<keyword evidence="14" id="KW-1185">Reference proteome</keyword>
<dbReference type="PIRSF" id="PIRSF001563">
    <property type="entry name" value="Folylpolyglu_synth"/>
    <property type="match status" value="1"/>
</dbReference>
<evidence type="ECO:0000259" key="12">
    <source>
        <dbReference type="Pfam" id="PF08245"/>
    </source>
</evidence>
<name>A0ABU9VYE1_9CLOT</name>
<dbReference type="SUPFAM" id="SSF53623">
    <property type="entry name" value="MurD-like peptide ligases, catalytic domain"/>
    <property type="match status" value="1"/>
</dbReference>
<dbReference type="InterPro" id="IPR001645">
    <property type="entry name" value="Folylpolyglutamate_synth"/>
</dbReference>
<dbReference type="Pfam" id="PF02875">
    <property type="entry name" value="Mur_ligase_C"/>
    <property type="match status" value="1"/>
</dbReference>
<feature type="domain" description="Mur ligase C-terminal" evidence="11">
    <location>
        <begin position="298"/>
        <end position="421"/>
    </location>
</feature>
<gene>
    <name evidence="13" type="ORF">AAIG11_17025</name>
</gene>
<dbReference type="PROSITE" id="PS01012">
    <property type="entry name" value="FOLYLPOLYGLU_SYNT_2"/>
    <property type="match status" value="1"/>
</dbReference>
<keyword evidence="5 10" id="KW-0547">Nucleotide-binding</keyword>
<dbReference type="GO" id="GO:0016874">
    <property type="term" value="F:ligase activity"/>
    <property type="evidence" value="ECO:0007669"/>
    <property type="project" value="UniProtKB-KW"/>
</dbReference>